<accession>G0JMX6</accession>
<keyword evidence="2" id="KW-0067">ATP-binding</keyword>
<dbReference type="GO" id="GO:0006355">
    <property type="term" value="P:regulation of DNA-templated transcription"/>
    <property type="evidence" value="ECO:0007669"/>
    <property type="project" value="InterPro"/>
</dbReference>
<dbReference type="Pfam" id="PF25601">
    <property type="entry name" value="AAA_lid_14"/>
    <property type="match status" value="1"/>
</dbReference>
<dbReference type="InterPro" id="IPR002078">
    <property type="entry name" value="Sigma_54_int"/>
</dbReference>
<evidence type="ECO:0000256" key="2">
    <source>
        <dbReference type="ARBA" id="ARBA00022840"/>
    </source>
</evidence>
<dbReference type="SUPFAM" id="SSF46689">
    <property type="entry name" value="Homeodomain-like"/>
    <property type="match status" value="1"/>
</dbReference>
<dbReference type="HOGENOM" id="CLU_000445_0_6_6"/>
<gene>
    <name evidence="6" type="ORF">Acife_0905</name>
</gene>
<dbReference type="KEGG" id="afi:Acife_0905"/>
<dbReference type="PANTHER" id="PTHR32071">
    <property type="entry name" value="TRANSCRIPTIONAL REGULATORY PROTEIN"/>
    <property type="match status" value="1"/>
</dbReference>
<keyword evidence="1" id="KW-0547">Nucleotide-binding</keyword>
<dbReference type="Gene3D" id="1.10.10.60">
    <property type="entry name" value="Homeodomain-like"/>
    <property type="match status" value="1"/>
</dbReference>
<dbReference type="STRING" id="743299.Acife_0905"/>
<dbReference type="PANTHER" id="PTHR32071:SF120">
    <property type="entry name" value="TRANSCRIPTIONAL REGULATOR-RELATED"/>
    <property type="match status" value="1"/>
</dbReference>
<dbReference type="Pfam" id="PF00158">
    <property type="entry name" value="Sigma54_activat"/>
    <property type="match status" value="1"/>
</dbReference>
<dbReference type="FunFam" id="3.40.50.300:FF:000006">
    <property type="entry name" value="DNA-binding transcriptional regulator NtrC"/>
    <property type="match status" value="1"/>
</dbReference>
<dbReference type="SUPFAM" id="SSF52540">
    <property type="entry name" value="P-loop containing nucleoside triphosphate hydrolases"/>
    <property type="match status" value="1"/>
</dbReference>
<reference evidence="6 7" key="1">
    <citation type="journal article" date="2011" name="J. Bacteriol.">
        <title>Draft genome of the psychrotolerant acidophile Acidithiobacillus ferrivorans SS3.</title>
        <authorList>
            <person name="Liljeqvist M."/>
            <person name="Valdes J."/>
            <person name="Holmes D.S."/>
            <person name="Dopson M."/>
        </authorList>
    </citation>
    <scope>NUCLEOTIDE SEQUENCE [LARGE SCALE GENOMIC DNA]</scope>
    <source>
        <strain evidence="6 7">SS3</strain>
    </source>
</reference>
<evidence type="ECO:0000256" key="3">
    <source>
        <dbReference type="ARBA" id="ARBA00023015"/>
    </source>
</evidence>
<evidence type="ECO:0000313" key="6">
    <source>
        <dbReference type="EMBL" id="AEM47081.1"/>
    </source>
</evidence>
<name>G0JMX6_9PROT</name>
<evidence type="ECO:0000313" key="7">
    <source>
        <dbReference type="Proteomes" id="UP000009220"/>
    </source>
</evidence>
<dbReference type="InterPro" id="IPR025944">
    <property type="entry name" value="Sigma_54_int_dom_CS"/>
</dbReference>
<dbReference type="Pfam" id="PF20161">
    <property type="entry name" value="VpsR"/>
    <property type="match status" value="1"/>
</dbReference>
<keyword evidence="4" id="KW-0804">Transcription</keyword>
<dbReference type="InterPro" id="IPR003593">
    <property type="entry name" value="AAA+_ATPase"/>
</dbReference>
<dbReference type="Gene3D" id="1.10.8.60">
    <property type="match status" value="1"/>
</dbReference>
<dbReference type="SMART" id="SM00382">
    <property type="entry name" value="AAA"/>
    <property type="match status" value="1"/>
</dbReference>
<dbReference type="eggNOG" id="COG2204">
    <property type="taxonomic scope" value="Bacteria"/>
</dbReference>
<evidence type="ECO:0000259" key="5">
    <source>
        <dbReference type="PROSITE" id="PS50045"/>
    </source>
</evidence>
<proteinExistence type="predicted"/>
<dbReference type="InterPro" id="IPR058031">
    <property type="entry name" value="AAA_lid_NorR"/>
</dbReference>
<dbReference type="InterPro" id="IPR045343">
    <property type="entry name" value="VpsR"/>
</dbReference>
<dbReference type="CDD" id="cd00009">
    <property type="entry name" value="AAA"/>
    <property type="match status" value="1"/>
</dbReference>
<dbReference type="Proteomes" id="UP000009220">
    <property type="component" value="Chromosome"/>
</dbReference>
<protein>
    <submittedName>
        <fullName evidence="6">Sigma54 specific transcriptional regulator, Fis family</fullName>
    </submittedName>
</protein>
<dbReference type="GO" id="GO:0005524">
    <property type="term" value="F:ATP binding"/>
    <property type="evidence" value="ECO:0007669"/>
    <property type="project" value="UniProtKB-KW"/>
</dbReference>
<dbReference type="AlphaFoldDB" id="G0JMX6"/>
<dbReference type="EMBL" id="CP002985">
    <property type="protein sequence ID" value="AEM47081.1"/>
    <property type="molecule type" value="Genomic_DNA"/>
</dbReference>
<dbReference type="PROSITE" id="PS50045">
    <property type="entry name" value="SIGMA54_INTERACT_4"/>
    <property type="match status" value="1"/>
</dbReference>
<dbReference type="RefSeq" id="WP_014028340.1">
    <property type="nucleotide sequence ID" value="NC_015942.1"/>
</dbReference>
<feature type="domain" description="Sigma-54 factor interaction" evidence="5">
    <location>
        <begin position="158"/>
        <end position="387"/>
    </location>
</feature>
<dbReference type="InterPro" id="IPR009057">
    <property type="entry name" value="Homeodomain-like_sf"/>
</dbReference>
<dbReference type="Pfam" id="PF02954">
    <property type="entry name" value="HTH_8"/>
    <property type="match status" value="1"/>
</dbReference>
<evidence type="ECO:0000256" key="4">
    <source>
        <dbReference type="ARBA" id="ARBA00023163"/>
    </source>
</evidence>
<evidence type="ECO:0000256" key="1">
    <source>
        <dbReference type="ARBA" id="ARBA00022741"/>
    </source>
</evidence>
<dbReference type="Gene3D" id="3.40.50.300">
    <property type="entry name" value="P-loop containing nucleotide triphosphate hydrolases"/>
    <property type="match status" value="1"/>
</dbReference>
<sequence>MSYSQNCGADAVVVSRPLLYFGTKHVIEPWAERLYSEGWQLRYAENINELQKLSSTAEFKVGIVAPDHRDIINNCRCVESTIARAEHIRWIVLLPKDALDLPPLRELVSATFYDYHTLPVDSDRLLLTLGHALGMAEIAADAPLPEEGEVRSNGESEMVGASPQMQKVFKEIRKIAGVDAPVLITGESGTGKELAAQAIHERSSRGHGPFIAVNCGALPTNLIQSELFGHEKGSFTGAHQRKIGRIETASGGNLFLDEIGDLPMELQTNLLRFLQEKTIQRVGGREDIAVDVRVIAATHVDLEKAVHEGRFREDLYYRLNVLQIRMPALRERVGDVPLLAQYIFHRFAEEKGRKIKGFSKDALYTMNYYDWPGNVRELINRVRRAMVMCDNFLISPSDLGLERRNNSRWALTLGEARDRVETDTVRAALAKNGGSVLLASQQLGVSRVTLYRLIEKHALSTNNKY</sequence>
<organism evidence="6 7">
    <name type="scientific">Acidithiobacillus ferrivorans SS3</name>
    <dbReference type="NCBI Taxonomy" id="743299"/>
    <lineage>
        <taxon>Bacteria</taxon>
        <taxon>Pseudomonadati</taxon>
        <taxon>Pseudomonadota</taxon>
        <taxon>Acidithiobacillia</taxon>
        <taxon>Acidithiobacillales</taxon>
        <taxon>Acidithiobacillaceae</taxon>
        <taxon>Acidithiobacillus</taxon>
    </lineage>
</organism>
<dbReference type="InterPro" id="IPR027417">
    <property type="entry name" value="P-loop_NTPase"/>
</dbReference>
<dbReference type="GO" id="GO:0043565">
    <property type="term" value="F:sequence-specific DNA binding"/>
    <property type="evidence" value="ECO:0007669"/>
    <property type="project" value="InterPro"/>
</dbReference>
<keyword evidence="3" id="KW-0805">Transcription regulation</keyword>
<dbReference type="PROSITE" id="PS00688">
    <property type="entry name" value="SIGMA54_INTERACT_3"/>
    <property type="match status" value="1"/>
</dbReference>
<dbReference type="InterPro" id="IPR002197">
    <property type="entry name" value="HTH_Fis"/>
</dbReference>